<evidence type="ECO:0000313" key="4">
    <source>
        <dbReference type="Proteomes" id="UP000007485"/>
    </source>
</evidence>
<evidence type="ECO:0000256" key="1">
    <source>
        <dbReference type="ARBA" id="ARBA00023004"/>
    </source>
</evidence>
<dbReference type="AlphaFoldDB" id="F0QXH6"/>
<dbReference type="Proteomes" id="UP000007485">
    <property type="component" value="Chromosome"/>
</dbReference>
<evidence type="ECO:0000313" key="3">
    <source>
        <dbReference type="EMBL" id="ADY02391.1"/>
    </source>
</evidence>
<dbReference type="STRING" id="985053.VMUT_2195"/>
<dbReference type="InterPro" id="IPR038157">
    <property type="entry name" value="FeoA_core_dom"/>
</dbReference>
<gene>
    <name evidence="3" type="ordered locus">VMUT_2195</name>
</gene>
<reference evidence="3 4" key="1">
    <citation type="journal article" date="2011" name="J. Bacteriol.">
        <title>Complete genome sequence of 'Vulcanisaeta moutnovskia' strain 768-28, a novel member of the hyperthermophilic crenarchaeal genus vulcanisaeta.</title>
        <authorList>
            <person name="Gumerov V.M."/>
            <person name="Mardanov A.V."/>
            <person name="Beletsky A.V."/>
            <person name="Prokofeva M.I."/>
            <person name="Bonch-Osmolovskaya E.A."/>
            <person name="Ravin N.V."/>
            <person name="Skryabin K.G."/>
        </authorList>
    </citation>
    <scope>NUCLEOTIDE SEQUENCE [LARGE SCALE GENOMIC DNA]</scope>
    <source>
        <strain evidence="3 4">768-28</strain>
    </source>
</reference>
<organism evidence="3 4">
    <name type="scientific">Vulcanisaeta moutnovskia (strain 768-28)</name>
    <dbReference type="NCBI Taxonomy" id="985053"/>
    <lineage>
        <taxon>Archaea</taxon>
        <taxon>Thermoproteota</taxon>
        <taxon>Thermoprotei</taxon>
        <taxon>Thermoproteales</taxon>
        <taxon>Thermoproteaceae</taxon>
        <taxon>Vulcanisaeta</taxon>
    </lineage>
</organism>
<evidence type="ECO:0000259" key="2">
    <source>
        <dbReference type="Pfam" id="PF04023"/>
    </source>
</evidence>
<sequence>MSSNDYLSINSVPNNSIVKIVKVSSERLRDLGLSDGSIVRVLISTPCGPALIQREDGSVIVLDSDAASNTLVSIIMAPQGVRHRHRWRWGWKH</sequence>
<dbReference type="HOGENOM" id="CLU_2393067_0_0_2"/>
<dbReference type="SUPFAM" id="SSF50037">
    <property type="entry name" value="C-terminal domain of transcriptional repressors"/>
    <property type="match status" value="1"/>
</dbReference>
<name>F0QXH6_VULM7</name>
<dbReference type="InterPro" id="IPR008988">
    <property type="entry name" value="Transcriptional_repressor_C"/>
</dbReference>
<protein>
    <recommendedName>
        <fullName evidence="2">Ferrous iron transporter FeoA-like domain-containing protein</fullName>
    </recommendedName>
</protein>
<dbReference type="GO" id="GO:0046914">
    <property type="term" value="F:transition metal ion binding"/>
    <property type="evidence" value="ECO:0007669"/>
    <property type="project" value="InterPro"/>
</dbReference>
<dbReference type="InterPro" id="IPR007167">
    <property type="entry name" value="Fe-transptr_FeoA-like"/>
</dbReference>
<dbReference type="eggNOG" id="arCOG02102">
    <property type="taxonomic scope" value="Archaea"/>
</dbReference>
<dbReference type="EMBL" id="CP002529">
    <property type="protein sequence ID" value="ADY02391.1"/>
    <property type="molecule type" value="Genomic_DNA"/>
</dbReference>
<feature type="domain" description="Ferrous iron transporter FeoA-like" evidence="2">
    <location>
        <begin position="10"/>
        <end position="72"/>
    </location>
</feature>
<keyword evidence="4" id="KW-1185">Reference proteome</keyword>
<dbReference type="Pfam" id="PF04023">
    <property type="entry name" value="FeoA"/>
    <property type="match status" value="1"/>
</dbReference>
<keyword evidence="1" id="KW-0408">Iron</keyword>
<accession>F0QXH6</accession>
<dbReference type="RefSeq" id="WP_013605552.1">
    <property type="nucleotide sequence ID" value="NC_015151.1"/>
</dbReference>
<proteinExistence type="predicted"/>
<dbReference type="GeneID" id="10289847"/>
<dbReference type="KEGG" id="vmo:VMUT_2195"/>
<dbReference type="Gene3D" id="2.30.30.90">
    <property type="match status" value="1"/>
</dbReference>